<keyword evidence="5" id="KW-0496">Mitochondrion</keyword>
<evidence type="ECO:0000259" key="10">
    <source>
        <dbReference type="Pfam" id="PF10502"/>
    </source>
</evidence>
<dbReference type="Proteomes" id="UP000492821">
    <property type="component" value="Unassembled WGS sequence"/>
</dbReference>
<comment type="subcellular location">
    <subcellularLocation>
        <location evidence="1">Mitochondrion inner membrane</location>
    </subcellularLocation>
</comment>
<dbReference type="CDD" id="cd06530">
    <property type="entry name" value="S26_SPase_I"/>
    <property type="match status" value="1"/>
</dbReference>
<dbReference type="InterPro" id="IPR052064">
    <property type="entry name" value="Mito_IMP1_subunit"/>
</dbReference>
<dbReference type="PRINTS" id="PR00727">
    <property type="entry name" value="LEADERPTASE"/>
</dbReference>
<evidence type="ECO:0000256" key="8">
    <source>
        <dbReference type="PIRSR" id="PIRSR600223-1"/>
    </source>
</evidence>
<evidence type="ECO:0000313" key="12">
    <source>
        <dbReference type="WBParaSite" id="Pan_g4017.t1"/>
    </source>
</evidence>
<organism evidence="11 12">
    <name type="scientific">Panagrellus redivivus</name>
    <name type="common">Microworm</name>
    <dbReference type="NCBI Taxonomy" id="6233"/>
    <lineage>
        <taxon>Eukaryota</taxon>
        <taxon>Metazoa</taxon>
        <taxon>Ecdysozoa</taxon>
        <taxon>Nematoda</taxon>
        <taxon>Chromadorea</taxon>
        <taxon>Rhabditida</taxon>
        <taxon>Tylenchina</taxon>
        <taxon>Panagrolaimomorpha</taxon>
        <taxon>Panagrolaimoidea</taxon>
        <taxon>Panagrolaimidae</taxon>
        <taxon>Panagrellus</taxon>
    </lineage>
</organism>
<evidence type="ECO:0000256" key="2">
    <source>
        <dbReference type="ARBA" id="ARBA00011805"/>
    </source>
</evidence>
<dbReference type="InterPro" id="IPR036286">
    <property type="entry name" value="LexA/Signal_pep-like_sf"/>
</dbReference>
<evidence type="ECO:0000313" key="11">
    <source>
        <dbReference type="Proteomes" id="UP000492821"/>
    </source>
</evidence>
<evidence type="ECO:0000256" key="3">
    <source>
        <dbReference type="ARBA" id="ARBA00022792"/>
    </source>
</evidence>
<protein>
    <submittedName>
        <fullName evidence="12">Peptidase S26 domain-containing protein</fullName>
    </submittedName>
</protein>
<feature type="active site" evidence="8">
    <location>
        <position position="86"/>
    </location>
</feature>
<feature type="domain" description="Peptidase S26" evidence="10">
    <location>
        <begin position="20"/>
        <end position="96"/>
    </location>
</feature>
<feature type="domain" description="Peptidase S26" evidence="10">
    <location>
        <begin position="108"/>
        <end position="148"/>
    </location>
</feature>
<feature type="transmembrane region" description="Helical" evidence="9">
    <location>
        <begin position="20"/>
        <end position="39"/>
    </location>
</feature>
<name>A0A7E4ZZ21_PANRE</name>
<dbReference type="InterPro" id="IPR000223">
    <property type="entry name" value="Pept_S26A_signal_pept_1"/>
</dbReference>
<dbReference type="WBParaSite" id="Pan_g4017.t1">
    <property type="protein sequence ID" value="Pan_g4017.t1"/>
    <property type="gene ID" value="Pan_g4017"/>
</dbReference>
<evidence type="ECO:0000256" key="7">
    <source>
        <dbReference type="ARBA" id="ARBA00038445"/>
    </source>
</evidence>
<dbReference type="GO" id="GO:0006465">
    <property type="term" value="P:signal peptide processing"/>
    <property type="evidence" value="ECO:0007669"/>
    <property type="project" value="InterPro"/>
</dbReference>
<keyword evidence="9" id="KW-1133">Transmembrane helix</keyword>
<evidence type="ECO:0000256" key="4">
    <source>
        <dbReference type="ARBA" id="ARBA00022801"/>
    </source>
</evidence>
<proteinExistence type="inferred from homology"/>
<dbReference type="PANTHER" id="PTHR12383">
    <property type="entry name" value="PROTEASE FAMILY S26 MITOCHONDRIAL INNER MEMBRANE PROTEASE-RELATED"/>
    <property type="match status" value="1"/>
</dbReference>
<dbReference type="GO" id="GO:0042720">
    <property type="term" value="C:mitochondrial inner membrane peptidase complex"/>
    <property type="evidence" value="ECO:0007669"/>
    <property type="project" value="TreeGrafter"/>
</dbReference>
<dbReference type="GO" id="GO:0006627">
    <property type="term" value="P:protein processing involved in protein targeting to mitochondrion"/>
    <property type="evidence" value="ECO:0007669"/>
    <property type="project" value="TreeGrafter"/>
</dbReference>
<comment type="subunit">
    <text evidence="2">Heterodimer of 2 subunits, IMMPL1 and IMMPL2.</text>
</comment>
<keyword evidence="6 9" id="KW-0472">Membrane</keyword>
<keyword evidence="4" id="KW-0378">Hydrolase</keyword>
<evidence type="ECO:0000256" key="6">
    <source>
        <dbReference type="ARBA" id="ARBA00023136"/>
    </source>
</evidence>
<evidence type="ECO:0000256" key="5">
    <source>
        <dbReference type="ARBA" id="ARBA00023128"/>
    </source>
</evidence>
<dbReference type="Pfam" id="PF10502">
    <property type="entry name" value="Peptidase_S26"/>
    <property type="match status" value="2"/>
</dbReference>
<dbReference type="Gene3D" id="2.10.109.10">
    <property type="entry name" value="Umud Fragment, subunit A"/>
    <property type="match status" value="1"/>
</dbReference>
<dbReference type="GO" id="GO:0004252">
    <property type="term" value="F:serine-type endopeptidase activity"/>
    <property type="evidence" value="ECO:0007669"/>
    <property type="project" value="InterPro"/>
</dbReference>
<comment type="similarity">
    <text evidence="7">Belongs to the peptidase S26 family. IMP1 subfamily.</text>
</comment>
<dbReference type="SUPFAM" id="SSF51306">
    <property type="entry name" value="LexA/Signal peptidase"/>
    <property type="match status" value="1"/>
</dbReference>
<reference evidence="12" key="2">
    <citation type="submission" date="2020-10" db="UniProtKB">
        <authorList>
            <consortium name="WormBaseParasite"/>
        </authorList>
    </citation>
    <scope>IDENTIFICATION</scope>
</reference>
<reference evidence="11" key="1">
    <citation type="journal article" date="2013" name="Genetics">
        <title>The draft genome and transcriptome of Panagrellus redivivus are shaped by the harsh demands of a free-living lifestyle.</title>
        <authorList>
            <person name="Srinivasan J."/>
            <person name="Dillman A.R."/>
            <person name="Macchietto M.G."/>
            <person name="Heikkinen L."/>
            <person name="Lakso M."/>
            <person name="Fracchia K.M."/>
            <person name="Antoshechkin I."/>
            <person name="Mortazavi A."/>
            <person name="Wong G."/>
            <person name="Sternberg P.W."/>
        </authorList>
    </citation>
    <scope>NUCLEOTIDE SEQUENCE [LARGE SCALE GENOMIC DNA]</scope>
    <source>
        <strain evidence="11">MT8872</strain>
    </source>
</reference>
<accession>A0A7E4ZZ21</accession>
<feature type="active site" evidence="8">
    <location>
        <position position="43"/>
    </location>
</feature>
<sequence>MPETVSWARTFTQKVVLRFLYIYSGCNVVSTYLGGVVFLSGDSMQPTIQGGDVVATRTFRPRVHKVEKGQIVCVKSPTDPGLLVCKRVAALEHERVGNVVIEGHSVNPRVAKGHVFLLGDNLDSSTDSRQYGPVPMGLIHSKVVFRVWPPHRIGWLNDSA</sequence>
<dbReference type="InterPro" id="IPR019533">
    <property type="entry name" value="Peptidase_S26"/>
</dbReference>
<keyword evidence="9" id="KW-0812">Transmembrane</keyword>
<evidence type="ECO:0000256" key="1">
    <source>
        <dbReference type="ARBA" id="ARBA00004273"/>
    </source>
</evidence>
<dbReference type="PANTHER" id="PTHR12383:SF16">
    <property type="entry name" value="MITOCHONDRIAL INNER MEMBRANE PROTEASE SUBUNIT 1"/>
    <property type="match status" value="1"/>
</dbReference>
<evidence type="ECO:0000256" key="9">
    <source>
        <dbReference type="SAM" id="Phobius"/>
    </source>
</evidence>
<dbReference type="AlphaFoldDB" id="A0A7E4ZZ21"/>
<keyword evidence="11" id="KW-1185">Reference proteome</keyword>
<keyword evidence="3" id="KW-0999">Mitochondrion inner membrane</keyword>